<protein>
    <submittedName>
        <fullName evidence="1">Uncharacterized protein</fullName>
    </submittedName>
</protein>
<accession>G7VI32</accession>
<gene>
    <name evidence="1" type="ORF">P186_1996</name>
</gene>
<evidence type="ECO:0000313" key="2">
    <source>
        <dbReference type="Proteomes" id="UP000005867"/>
    </source>
</evidence>
<dbReference type="RefSeq" id="WP_014289217.1">
    <property type="nucleotide sequence ID" value="NC_016645.1"/>
</dbReference>
<dbReference type="HOGENOM" id="CLU_3057278_0_0_2"/>
<organism evidence="1 2">
    <name type="scientific">Pyrobaculum ferrireducens</name>
    <dbReference type="NCBI Taxonomy" id="1104324"/>
    <lineage>
        <taxon>Archaea</taxon>
        <taxon>Thermoproteota</taxon>
        <taxon>Thermoprotei</taxon>
        <taxon>Thermoproteales</taxon>
        <taxon>Thermoproteaceae</taxon>
        <taxon>Pyrobaculum</taxon>
    </lineage>
</organism>
<proteinExistence type="predicted"/>
<dbReference type="KEGG" id="pyr:P186_1996"/>
<sequence>MSYALAGTAARLHLAEKEWRRHMVLGAVWDLPSPLLPRPEAVRDVPGPLIRGR</sequence>
<keyword evidence="2" id="KW-1185">Reference proteome</keyword>
<dbReference type="Proteomes" id="UP000005867">
    <property type="component" value="Chromosome"/>
</dbReference>
<evidence type="ECO:0000313" key="1">
    <source>
        <dbReference type="EMBL" id="AET33392.1"/>
    </source>
</evidence>
<dbReference type="BioCyc" id="PSP1104324:GJSN-1948-MONOMER"/>
<dbReference type="GeneID" id="43500899"/>
<dbReference type="AlphaFoldDB" id="G7VI32"/>
<dbReference type="EMBL" id="CP003098">
    <property type="protein sequence ID" value="AET33392.1"/>
    <property type="molecule type" value="Genomic_DNA"/>
</dbReference>
<reference evidence="1 2" key="1">
    <citation type="journal article" date="2012" name="J. Bacteriol.">
        <title>Complete genome sequence of strain 1860, a crenarchaeon of the genus pyrobaculum able to grow with various electron acceptors.</title>
        <authorList>
            <person name="Mardanov A.V."/>
            <person name="Gumerov V.M."/>
            <person name="Slobodkina G.B."/>
            <person name="Beletsky A.V."/>
            <person name="Bonch-Osmolovskaya E.A."/>
            <person name="Ravin N.V."/>
            <person name="Skryabin K.G."/>
        </authorList>
    </citation>
    <scope>NUCLEOTIDE SEQUENCE [LARGE SCALE GENOMIC DNA]</scope>
    <source>
        <strain evidence="1 2">1860</strain>
    </source>
</reference>
<name>G7VI32_9CREN</name>